<dbReference type="STRING" id="690307.A0A1L9X6B2"/>
<accession>A0A1L9X6B2</accession>
<dbReference type="SUPFAM" id="SSF53474">
    <property type="entry name" value="alpha/beta-Hydrolases"/>
    <property type="match status" value="1"/>
</dbReference>
<feature type="region of interest" description="Disordered" evidence="3">
    <location>
        <begin position="224"/>
        <end position="244"/>
    </location>
</feature>
<reference evidence="6" key="1">
    <citation type="journal article" date="2017" name="Genome Biol.">
        <title>Comparative genomics reveals high biological diversity and specific adaptations in the industrially and medically important fungal genus Aspergillus.</title>
        <authorList>
            <person name="de Vries R.P."/>
            <person name="Riley R."/>
            <person name="Wiebenga A."/>
            <person name="Aguilar-Osorio G."/>
            <person name="Amillis S."/>
            <person name="Uchima C.A."/>
            <person name="Anderluh G."/>
            <person name="Asadollahi M."/>
            <person name="Askin M."/>
            <person name="Barry K."/>
            <person name="Battaglia E."/>
            <person name="Bayram O."/>
            <person name="Benocci T."/>
            <person name="Braus-Stromeyer S.A."/>
            <person name="Caldana C."/>
            <person name="Canovas D."/>
            <person name="Cerqueira G.C."/>
            <person name="Chen F."/>
            <person name="Chen W."/>
            <person name="Choi C."/>
            <person name="Clum A."/>
            <person name="Dos Santos R.A."/>
            <person name="Damasio A.R."/>
            <person name="Diallinas G."/>
            <person name="Emri T."/>
            <person name="Fekete E."/>
            <person name="Flipphi M."/>
            <person name="Freyberg S."/>
            <person name="Gallo A."/>
            <person name="Gournas C."/>
            <person name="Habgood R."/>
            <person name="Hainaut M."/>
            <person name="Harispe M.L."/>
            <person name="Henrissat B."/>
            <person name="Hilden K.S."/>
            <person name="Hope R."/>
            <person name="Hossain A."/>
            <person name="Karabika E."/>
            <person name="Karaffa L."/>
            <person name="Karanyi Z."/>
            <person name="Krasevec N."/>
            <person name="Kuo A."/>
            <person name="Kusch H."/>
            <person name="LaButti K."/>
            <person name="Lagendijk E.L."/>
            <person name="Lapidus A."/>
            <person name="Levasseur A."/>
            <person name="Lindquist E."/>
            <person name="Lipzen A."/>
            <person name="Logrieco A.F."/>
            <person name="MacCabe A."/>
            <person name="Maekelae M.R."/>
            <person name="Malavazi I."/>
            <person name="Melin P."/>
            <person name="Meyer V."/>
            <person name="Mielnichuk N."/>
            <person name="Miskei M."/>
            <person name="Molnar A.P."/>
            <person name="Mule G."/>
            <person name="Ngan C.Y."/>
            <person name="Orejas M."/>
            <person name="Orosz E."/>
            <person name="Ouedraogo J.P."/>
            <person name="Overkamp K.M."/>
            <person name="Park H.-S."/>
            <person name="Perrone G."/>
            <person name="Piumi F."/>
            <person name="Punt P.J."/>
            <person name="Ram A.F."/>
            <person name="Ramon A."/>
            <person name="Rauscher S."/>
            <person name="Record E."/>
            <person name="Riano-Pachon D.M."/>
            <person name="Robert V."/>
            <person name="Roehrig J."/>
            <person name="Ruller R."/>
            <person name="Salamov A."/>
            <person name="Salih N.S."/>
            <person name="Samson R.A."/>
            <person name="Sandor E."/>
            <person name="Sanguinetti M."/>
            <person name="Schuetze T."/>
            <person name="Sepcic K."/>
            <person name="Shelest E."/>
            <person name="Sherlock G."/>
            <person name="Sophianopoulou V."/>
            <person name="Squina F.M."/>
            <person name="Sun H."/>
            <person name="Susca A."/>
            <person name="Todd R.B."/>
            <person name="Tsang A."/>
            <person name="Unkles S.E."/>
            <person name="van de Wiele N."/>
            <person name="van Rossen-Uffink D."/>
            <person name="Oliveira J.V."/>
            <person name="Vesth T.C."/>
            <person name="Visser J."/>
            <person name="Yu J.-H."/>
            <person name="Zhou M."/>
            <person name="Andersen M.R."/>
            <person name="Archer D.B."/>
            <person name="Baker S.E."/>
            <person name="Benoit I."/>
            <person name="Brakhage A.A."/>
            <person name="Braus G.H."/>
            <person name="Fischer R."/>
            <person name="Frisvad J.C."/>
            <person name="Goldman G.H."/>
            <person name="Houbraken J."/>
            <person name="Oakley B."/>
            <person name="Pocsi I."/>
            <person name="Scazzocchio C."/>
            <person name="Seiboth B."/>
            <person name="vanKuyk P.A."/>
            <person name="Wortman J."/>
            <person name="Dyer P.S."/>
            <person name="Grigoriev I.V."/>
        </authorList>
    </citation>
    <scope>NUCLEOTIDE SEQUENCE [LARGE SCALE GENOMIC DNA]</scope>
    <source>
        <strain evidence="6">ATCC 16872 / CBS 172.66 / WB 5094</strain>
    </source>
</reference>
<evidence type="ECO:0000256" key="1">
    <source>
        <dbReference type="ARBA" id="ARBA00022670"/>
    </source>
</evidence>
<keyword evidence="1" id="KW-0645">Protease</keyword>
<protein>
    <recommendedName>
        <fullName evidence="4">Peptidase S9 prolyl oligopeptidase catalytic domain-containing protein</fullName>
    </recommendedName>
</protein>
<evidence type="ECO:0000256" key="3">
    <source>
        <dbReference type="SAM" id="MobiDB-lite"/>
    </source>
</evidence>
<dbReference type="GO" id="GO:0008236">
    <property type="term" value="F:serine-type peptidase activity"/>
    <property type="evidence" value="ECO:0007669"/>
    <property type="project" value="InterPro"/>
</dbReference>
<dbReference type="EMBL" id="KV878971">
    <property type="protein sequence ID" value="OJK03990.1"/>
    <property type="molecule type" value="Genomic_DNA"/>
</dbReference>
<dbReference type="AlphaFoldDB" id="A0A1L9X6B2"/>
<dbReference type="VEuPathDB" id="FungiDB:ASPACDRAFT_39604"/>
<dbReference type="OrthoDB" id="16520at2759"/>
<dbReference type="GO" id="GO:0008239">
    <property type="term" value="F:dipeptidyl-peptidase activity"/>
    <property type="evidence" value="ECO:0007669"/>
    <property type="project" value="TreeGrafter"/>
</dbReference>
<organism evidence="5 6">
    <name type="scientific">Aspergillus aculeatus (strain ATCC 16872 / CBS 172.66 / WB 5094)</name>
    <dbReference type="NCBI Taxonomy" id="690307"/>
    <lineage>
        <taxon>Eukaryota</taxon>
        <taxon>Fungi</taxon>
        <taxon>Dikarya</taxon>
        <taxon>Ascomycota</taxon>
        <taxon>Pezizomycotina</taxon>
        <taxon>Eurotiomycetes</taxon>
        <taxon>Eurotiomycetidae</taxon>
        <taxon>Eurotiales</taxon>
        <taxon>Aspergillaceae</taxon>
        <taxon>Aspergillus</taxon>
        <taxon>Aspergillus subgen. Circumdati</taxon>
    </lineage>
</organism>
<dbReference type="GO" id="GO:0006508">
    <property type="term" value="P:proteolysis"/>
    <property type="evidence" value="ECO:0007669"/>
    <property type="project" value="UniProtKB-KW"/>
</dbReference>
<dbReference type="PANTHER" id="PTHR11731">
    <property type="entry name" value="PROTEASE FAMILY S9B,C DIPEPTIDYL-PEPTIDASE IV-RELATED"/>
    <property type="match status" value="1"/>
</dbReference>
<dbReference type="OMA" id="MANDEFF"/>
<dbReference type="InterPro" id="IPR050278">
    <property type="entry name" value="Serine_Prot_S9B/DPPIV"/>
</dbReference>
<feature type="domain" description="Peptidase S9 prolyl oligopeptidase catalytic" evidence="4">
    <location>
        <begin position="33"/>
        <end position="206"/>
    </location>
</feature>
<evidence type="ECO:0000313" key="6">
    <source>
        <dbReference type="Proteomes" id="UP000184546"/>
    </source>
</evidence>
<evidence type="ECO:0000259" key="4">
    <source>
        <dbReference type="Pfam" id="PF00326"/>
    </source>
</evidence>
<name>A0A1L9X6B2_ASPA1</name>
<dbReference type="Proteomes" id="UP000184546">
    <property type="component" value="Unassembled WGS sequence"/>
</dbReference>
<proteinExistence type="predicted"/>
<dbReference type="GeneID" id="30974431"/>
<dbReference type="InterPro" id="IPR001375">
    <property type="entry name" value="Peptidase_S9_cat"/>
</dbReference>
<dbReference type="InterPro" id="IPR029058">
    <property type="entry name" value="AB_hydrolase_fold"/>
</dbReference>
<dbReference type="PANTHER" id="PTHR11731:SF162">
    <property type="entry name" value="DIPEPTIDYL PEPTIDASE 4-RELATED"/>
    <property type="match status" value="1"/>
</dbReference>
<dbReference type="Gene3D" id="3.40.50.1820">
    <property type="entry name" value="alpha/beta hydrolase"/>
    <property type="match status" value="1"/>
</dbReference>
<dbReference type="RefSeq" id="XP_020060329.1">
    <property type="nucleotide sequence ID" value="XM_020200617.1"/>
</dbReference>
<evidence type="ECO:0000256" key="2">
    <source>
        <dbReference type="ARBA" id="ARBA00022801"/>
    </source>
</evidence>
<dbReference type="GO" id="GO:0005886">
    <property type="term" value="C:plasma membrane"/>
    <property type="evidence" value="ECO:0007669"/>
    <property type="project" value="TreeGrafter"/>
</dbReference>
<sequence length="244" mass="26549">MQRLPANFDPTKRYPILFTPYGGPGAQQISPGVDNRGTGYKGRASRTQVSKRLGLLEAADQIYAAQQAAALPYVDQIRIAIWGKGGGSFGGYLTAKVIEQDDSSVFSLELITVPVADRRFYDSMYTKRYMKTMAENAEGYAASAVRRTAGFRSARGGVLIQHGTGDDNVHFQNSAALVDLLVGDRVSPEKVQVQWFTDSDHNVNHHEGECVSVQAVGEPVVWGEDAGGEEEGEKHGWSRRGVAV</sequence>
<gene>
    <name evidence="5" type="ORF">ASPACDRAFT_39604</name>
</gene>
<keyword evidence="2" id="KW-0378">Hydrolase</keyword>
<dbReference type="Pfam" id="PF00326">
    <property type="entry name" value="Peptidase_S9"/>
    <property type="match status" value="1"/>
</dbReference>
<keyword evidence="6" id="KW-1185">Reference proteome</keyword>
<evidence type="ECO:0000313" key="5">
    <source>
        <dbReference type="EMBL" id="OJK03990.1"/>
    </source>
</evidence>